<sequence length="1078" mass="110629">MLGFVLRRLRGRLSLAAAVLFTVLTATTVLTTLVAFDRTVAEAGLRRDLHGGGRVTVLLNADHALDTRSADDTGTAALGARLFDGLPVATRTLARSRAYGLPGPAAAKAREADLTVLAALDHGEVRLTAGQWPTAEAAPAGPGTAGTVQVAVPGSALPRLGLSADALPAQVVLADRYGGLPLTVRVTGVYQATDRDAPYWRLDPLGGREIQVRGFTTYGPMLVDDGVFTSGLLPQGSRGALLAADFTTADRARVERVGELATHLPELLKQAGPGFQSQTELPALLAELRSATLVTESSLLIGALQLSVLAGAALLLVVHLVAERQLREDALLTARGATRRRLAAWTALEALLLALPAALLAPLLAGPLLRLLTGYGPLAGLPLAHTDTAVRWPAAALCALACVLVSALPAVLRRDGERLVTRRQAVVGTVVRSGADLTLLALAVIAYQQLSARTGGLSVDSGGRLGIDPVLVAAPTLALCAGTLLVLRVLPFAARLGARVAARGRGLGAALGGWQLARRPGRANGPVLLLALAVATGVLAIGQHTAWRDSQRDQADFAAAGGLRIQASALPPIGQGGRYAALPGGDRLLPVARVDQSLPGDRQGRILLTDTARAGAELHVRADLFDHRPAGELFAPLAEPLPVGVPLPGRPARIDLSLRIQVAGGVDESRYTPQPPDLWLQLRDGFGALHRVLVPQLPLRGELTASVDLGALTAAPLGSIAQPLTLAGLGLTYPSGWNEDHSELTVRRIAVADSAAGAAVPVQVPAGAWSVQASAGAPVQVADGSGPDRLLTVVYSPGEGDTSSARALLLPPGTAPSGLEVKGLATRDYLTAVGARVGDLIKVQLSNTSVPVRITGAVGVLPVYGSTALLLDLAGTGRWLGDRGFDAPTVTEWWLPAAGPGDRTPAEAAAALRAGPTAQQVTLREEDAAARLGDPLSAAPQSALAALALAAAVLAAIGFTAASAASASERAGESAVLLALGTPRRLLNRSAAVERLVLVGIGTGVGLLLGTLLVHLVVPLVVLTPAARPPVPDVLVGLPPGQVLALALGAAALPLLSAFLFGGRRRNLAARLRFVEEK</sequence>
<dbReference type="AlphaFoldDB" id="A0A3N4SK27"/>
<feature type="transmembrane region" description="Helical" evidence="7">
    <location>
        <begin position="389"/>
        <end position="412"/>
    </location>
</feature>
<reference evidence="9 10" key="1">
    <citation type="submission" date="2018-11" db="EMBL/GenBank/DDBJ databases">
        <title>Sequencing the genomes of 1000 actinobacteria strains.</title>
        <authorList>
            <person name="Klenk H.-P."/>
        </authorList>
    </citation>
    <scope>NUCLEOTIDE SEQUENCE [LARGE SCALE GENOMIC DNA]</scope>
    <source>
        <strain evidence="9 10">DSM 44781</strain>
    </source>
</reference>
<evidence type="ECO:0000313" key="9">
    <source>
        <dbReference type="EMBL" id="RPE36884.1"/>
    </source>
</evidence>
<feature type="transmembrane region" description="Helical" evidence="7">
    <location>
        <begin position="470"/>
        <end position="490"/>
    </location>
</feature>
<evidence type="ECO:0000256" key="1">
    <source>
        <dbReference type="ARBA" id="ARBA00004651"/>
    </source>
</evidence>
<feature type="transmembrane region" description="Helical" evidence="7">
    <location>
        <begin position="342"/>
        <end position="369"/>
    </location>
</feature>
<organism evidence="9 10">
    <name type="scientific">Kitasatospora cineracea</name>
    <dbReference type="NCBI Taxonomy" id="88074"/>
    <lineage>
        <taxon>Bacteria</taxon>
        <taxon>Bacillati</taxon>
        <taxon>Actinomycetota</taxon>
        <taxon>Actinomycetes</taxon>
        <taxon>Kitasatosporales</taxon>
        <taxon>Streptomycetaceae</taxon>
        <taxon>Kitasatospora</taxon>
    </lineage>
</organism>
<dbReference type="RefSeq" id="WP_123819742.1">
    <property type="nucleotide sequence ID" value="NZ_RKQG01000001.1"/>
</dbReference>
<dbReference type="PANTHER" id="PTHR30489">
    <property type="entry name" value="LIPOPROTEIN-RELEASING SYSTEM TRANSMEMBRANE PROTEIN LOLE"/>
    <property type="match status" value="1"/>
</dbReference>
<dbReference type="PANTHER" id="PTHR30489:SF0">
    <property type="entry name" value="LIPOPROTEIN-RELEASING SYSTEM TRANSMEMBRANE PROTEIN LOLE"/>
    <property type="match status" value="1"/>
</dbReference>
<name>A0A3N4SK27_9ACTN</name>
<dbReference type="InterPro" id="IPR003838">
    <property type="entry name" value="ABC3_permease_C"/>
</dbReference>
<gene>
    <name evidence="9" type="ORF">EDD38_5265</name>
</gene>
<comment type="caution">
    <text evidence="9">The sequence shown here is derived from an EMBL/GenBank/DDBJ whole genome shotgun (WGS) entry which is preliminary data.</text>
</comment>
<evidence type="ECO:0000256" key="7">
    <source>
        <dbReference type="SAM" id="Phobius"/>
    </source>
</evidence>
<feature type="domain" description="ABC3 transporter permease C-terminal" evidence="8">
    <location>
        <begin position="303"/>
        <end position="410"/>
    </location>
</feature>
<keyword evidence="6 7" id="KW-0472">Membrane</keyword>
<evidence type="ECO:0000256" key="4">
    <source>
        <dbReference type="ARBA" id="ARBA00022692"/>
    </source>
</evidence>
<evidence type="ECO:0000313" key="10">
    <source>
        <dbReference type="Proteomes" id="UP000266906"/>
    </source>
</evidence>
<proteinExistence type="inferred from homology"/>
<feature type="transmembrane region" description="Helical" evidence="7">
    <location>
        <begin position="943"/>
        <end position="965"/>
    </location>
</feature>
<dbReference type="Proteomes" id="UP000266906">
    <property type="component" value="Unassembled WGS sequence"/>
</dbReference>
<dbReference type="GO" id="GO:0044874">
    <property type="term" value="P:lipoprotein localization to outer membrane"/>
    <property type="evidence" value="ECO:0007669"/>
    <property type="project" value="TreeGrafter"/>
</dbReference>
<evidence type="ECO:0000259" key="8">
    <source>
        <dbReference type="Pfam" id="PF02687"/>
    </source>
</evidence>
<evidence type="ECO:0000256" key="3">
    <source>
        <dbReference type="ARBA" id="ARBA00022475"/>
    </source>
</evidence>
<keyword evidence="5 7" id="KW-1133">Transmembrane helix</keyword>
<dbReference type="InterPro" id="IPR051447">
    <property type="entry name" value="Lipoprotein-release_system"/>
</dbReference>
<dbReference type="Pfam" id="PF02687">
    <property type="entry name" value="FtsX"/>
    <property type="match status" value="2"/>
</dbReference>
<keyword evidence="3" id="KW-1003">Cell membrane</keyword>
<feature type="transmembrane region" description="Helical" evidence="7">
    <location>
        <begin position="1043"/>
        <end position="1063"/>
    </location>
</feature>
<dbReference type="EMBL" id="RKQG01000001">
    <property type="protein sequence ID" value="RPE36884.1"/>
    <property type="molecule type" value="Genomic_DNA"/>
</dbReference>
<feature type="domain" description="ABC3 transporter permease C-terminal" evidence="8">
    <location>
        <begin position="947"/>
        <end position="1067"/>
    </location>
</feature>
<feature type="transmembrane region" description="Helical" evidence="7">
    <location>
        <begin position="527"/>
        <end position="547"/>
    </location>
</feature>
<feature type="transmembrane region" description="Helical" evidence="7">
    <location>
        <begin position="996"/>
        <end position="1023"/>
    </location>
</feature>
<evidence type="ECO:0000256" key="5">
    <source>
        <dbReference type="ARBA" id="ARBA00022989"/>
    </source>
</evidence>
<keyword evidence="4 7" id="KW-0812">Transmembrane</keyword>
<feature type="transmembrane region" description="Helical" evidence="7">
    <location>
        <begin position="433"/>
        <end position="450"/>
    </location>
</feature>
<keyword evidence="10" id="KW-1185">Reference proteome</keyword>
<accession>A0A3N4SK27</accession>
<evidence type="ECO:0000256" key="6">
    <source>
        <dbReference type="ARBA" id="ARBA00023136"/>
    </source>
</evidence>
<protein>
    <submittedName>
        <fullName evidence="9">FtsX-like permease family protein</fullName>
    </submittedName>
</protein>
<evidence type="ECO:0000256" key="2">
    <source>
        <dbReference type="ARBA" id="ARBA00005236"/>
    </source>
</evidence>
<dbReference type="GO" id="GO:0098797">
    <property type="term" value="C:plasma membrane protein complex"/>
    <property type="evidence" value="ECO:0007669"/>
    <property type="project" value="TreeGrafter"/>
</dbReference>
<feature type="transmembrane region" description="Helical" evidence="7">
    <location>
        <begin position="299"/>
        <end position="322"/>
    </location>
</feature>
<comment type="similarity">
    <text evidence="2">Belongs to the ABC-4 integral membrane protein family. LolC/E subfamily.</text>
</comment>
<comment type="subcellular location">
    <subcellularLocation>
        <location evidence="1">Cell membrane</location>
        <topology evidence="1">Multi-pass membrane protein</topology>
    </subcellularLocation>
</comment>